<evidence type="ECO:0008006" key="6">
    <source>
        <dbReference type="Google" id="ProtNLM"/>
    </source>
</evidence>
<protein>
    <recommendedName>
        <fullName evidence="6">Pentatricopeptide repeat-containing protein</fullName>
    </recommendedName>
</protein>
<dbReference type="GO" id="GO:0007005">
    <property type="term" value="P:mitochondrion organization"/>
    <property type="evidence" value="ECO:0007669"/>
    <property type="project" value="TreeGrafter"/>
</dbReference>
<name>A0AA88USB2_9ASTE</name>
<dbReference type="GO" id="GO:0003729">
    <property type="term" value="F:mRNA binding"/>
    <property type="evidence" value="ECO:0007669"/>
    <property type="project" value="TreeGrafter"/>
</dbReference>
<dbReference type="Pfam" id="PF13041">
    <property type="entry name" value="PPR_2"/>
    <property type="match status" value="1"/>
</dbReference>
<dbReference type="GO" id="GO:0005739">
    <property type="term" value="C:mitochondrion"/>
    <property type="evidence" value="ECO:0007669"/>
    <property type="project" value="TreeGrafter"/>
</dbReference>
<dbReference type="InterPro" id="IPR051114">
    <property type="entry name" value="Mito_RNA_Proc_CCM1"/>
</dbReference>
<keyword evidence="5" id="KW-1185">Reference proteome</keyword>
<feature type="repeat" description="PPR" evidence="3">
    <location>
        <begin position="127"/>
        <end position="157"/>
    </location>
</feature>
<dbReference type="InterPro" id="IPR002885">
    <property type="entry name" value="PPR_rpt"/>
</dbReference>
<dbReference type="NCBIfam" id="TIGR00756">
    <property type="entry name" value="PPR"/>
    <property type="match status" value="2"/>
</dbReference>
<dbReference type="EMBL" id="JAVXUO010001116">
    <property type="protein sequence ID" value="KAK2985892.1"/>
    <property type="molecule type" value="Genomic_DNA"/>
</dbReference>
<sequence length="157" mass="17973">MIHILTKQGHFKAAQNMLEKIALRDFLSSHSVLSALVISTHDDPDVNAHVLSWLLIIYGEFEDDPRCNSDERLTDMAWKVYKSMIKAGVDPNIYVFNVLIHACCKSGDVEKAEELLGEMELKGIFPDLFTYNMLISLYCKKSMHYEALCVQDRMERG</sequence>
<dbReference type="GO" id="GO:0006396">
    <property type="term" value="P:RNA processing"/>
    <property type="evidence" value="ECO:0007669"/>
    <property type="project" value="TreeGrafter"/>
</dbReference>
<dbReference type="Proteomes" id="UP001187471">
    <property type="component" value="Unassembled WGS sequence"/>
</dbReference>
<evidence type="ECO:0000313" key="4">
    <source>
        <dbReference type="EMBL" id="KAK2985892.1"/>
    </source>
</evidence>
<evidence type="ECO:0000256" key="2">
    <source>
        <dbReference type="ARBA" id="ARBA00022737"/>
    </source>
</evidence>
<comment type="similarity">
    <text evidence="1">Belongs to the PPR family. P subfamily.</text>
</comment>
<accession>A0AA88USB2</accession>
<evidence type="ECO:0000256" key="3">
    <source>
        <dbReference type="PROSITE-ProRule" id="PRU00708"/>
    </source>
</evidence>
<comment type="caution">
    <text evidence="4">The sequence shown here is derived from an EMBL/GenBank/DDBJ whole genome shotgun (WGS) entry which is preliminary data.</text>
</comment>
<evidence type="ECO:0000256" key="1">
    <source>
        <dbReference type="ARBA" id="ARBA00007626"/>
    </source>
</evidence>
<feature type="repeat" description="PPR" evidence="3">
    <location>
        <begin position="92"/>
        <end position="126"/>
    </location>
</feature>
<keyword evidence="2" id="KW-0677">Repeat</keyword>
<dbReference type="PROSITE" id="PS51375">
    <property type="entry name" value="PPR"/>
    <property type="match status" value="2"/>
</dbReference>
<reference evidence="4" key="1">
    <citation type="submission" date="2022-12" db="EMBL/GenBank/DDBJ databases">
        <title>Draft genome assemblies for two species of Escallonia (Escalloniales).</title>
        <authorList>
            <person name="Chanderbali A."/>
            <person name="Dervinis C."/>
            <person name="Anghel I."/>
            <person name="Soltis D."/>
            <person name="Soltis P."/>
            <person name="Zapata F."/>
        </authorList>
    </citation>
    <scope>NUCLEOTIDE SEQUENCE</scope>
    <source>
        <strain evidence="4">UCBG92.1500</strain>
        <tissue evidence="4">Leaf</tissue>
    </source>
</reference>
<dbReference type="Gene3D" id="1.25.40.10">
    <property type="entry name" value="Tetratricopeptide repeat domain"/>
    <property type="match status" value="1"/>
</dbReference>
<proteinExistence type="inferred from homology"/>
<dbReference type="AlphaFoldDB" id="A0AA88USB2"/>
<dbReference type="PANTHER" id="PTHR47934">
    <property type="entry name" value="PENTATRICOPEPTIDE REPEAT-CONTAINING PROTEIN PET309, MITOCHONDRIAL"/>
    <property type="match status" value="1"/>
</dbReference>
<gene>
    <name evidence="4" type="ORF">RJ640_008716</name>
</gene>
<dbReference type="PANTHER" id="PTHR47934:SF20">
    <property type="entry name" value="PPR DOMAIN PROTEIN"/>
    <property type="match status" value="1"/>
</dbReference>
<organism evidence="4 5">
    <name type="scientific">Escallonia rubra</name>
    <dbReference type="NCBI Taxonomy" id="112253"/>
    <lineage>
        <taxon>Eukaryota</taxon>
        <taxon>Viridiplantae</taxon>
        <taxon>Streptophyta</taxon>
        <taxon>Embryophyta</taxon>
        <taxon>Tracheophyta</taxon>
        <taxon>Spermatophyta</taxon>
        <taxon>Magnoliopsida</taxon>
        <taxon>eudicotyledons</taxon>
        <taxon>Gunneridae</taxon>
        <taxon>Pentapetalae</taxon>
        <taxon>asterids</taxon>
        <taxon>campanulids</taxon>
        <taxon>Escalloniales</taxon>
        <taxon>Escalloniaceae</taxon>
        <taxon>Escallonia</taxon>
    </lineage>
</organism>
<evidence type="ECO:0000313" key="5">
    <source>
        <dbReference type="Proteomes" id="UP001187471"/>
    </source>
</evidence>
<dbReference type="InterPro" id="IPR011990">
    <property type="entry name" value="TPR-like_helical_dom_sf"/>
</dbReference>